<feature type="region of interest" description="Disordered" evidence="12">
    <location>
        <begin position="1"/>
        <end position="45"/>
    </location>
</feature>
<gene>
    <name evidence="14" type="ORF">MPIPNATIZW_LOCUS1231</name>
</gene>
<feature type="region of interest" description="Disordered" evidence="12">
    <location>
        <begin position="410"/>
        <end position="444"/>
    </location>
</feature>
<keyword evidence="5 11" id="KW-0862">Zinc</keyword>
<dbReference type="PANTHER" id="PTHR23358">
    <property type="entry name" value="METHYLCYTOSINE DIOXYGENASE TET"/>
    <property type="match status" value="1"/>
</dbReference>
<organism evidence="14 15">
    <name type="scientific">Pipistrellus nathusii</name>
    <name type="common">Nathusius' pipistrelle</name>
    <dbReference type="NCBI Taxonomy" id="59473"/>
    <lineage>
        <taxon>Eukaryota</taxon>
        <taxon>Metazoa</taxon>
        <taxon>Chordata</taxon>
        <taxon>Craniata</taxon>
        <taxon>Vertebrata</taxon>
        <taxon>Euteleostomi</taxon>
        <taxon>Mammalia</taxon>
        <taxon>Eutheria</taxon>
        <taxon>Laurasiatheria</taxon>
        <taxon>Chiroptera</taxon>
        <taxon>Yangochiroptera</taxon>
        <taxon>Vespertilionidae</taxon>
        <taxon>Pipistrellus</taxon>
    </lineage>
</organism>
<keyword evidence="3" id="KW-0158">Chromosome</keyword>
<feature type="compositionally biased region" description="Pro residues" evidence="12">
    <location>
        <begin position="1540"/>
        <end position="1582"/>
    </location>
</feature>
<evidence type="ECO:0000313" key="14">
    <source>
        <dbReference type="EMBL" id="CAK6432925.1"/>
    </source>
</evidence>
<dbReference type="CDD" id="cd18896">
    <property type="entry name" value="TET2"/>
    <property type="match status" value="1"/>
</dbReference>
<evidence type="ECO:0000256" key="9">
    <source>
        <dbReference type="ARBA" id="ARBA00047840"/>
    </source>
</evidence>
<dbReference type="SMART" id="SM01333">
    <property type="entry name" value="Tet_JBP"/>
    <property type="match status" value="1"/>
</dbReference>
<feature type="domain" description="Methylcytosine dioxygenase TET1-3 oxygenase" evidence="13">
    <location>
        <begin position="1308"/>
        <end position="1944"/>
    </location>
</feature>
<evidence type="ECO:0000256" key="2">
    <source>
        <dbReference type="ARBA" id="ARBA00007502"/>
    </source>
</evidence>
<keyword evidence="7 11" id="KW-0560">Oxidoreductase</keyword>
<feature type="compositionally biased region" description="Polar residues" evidence="12">
    <location>
        <begin position="157"/>
        <end position="167"/>
    </location>
</feature>
<feature type="region of interest" description="Disordered" evidence="12">
    <location>
        <begin position="1852"/>
        <end position="1893"/>
    </location>
</feature>
<feature type="compositionally biased region" description="Polar residues" evidence="12">
    <location>
        <begin position="188"/>
        <end position="198"/>
    </location>
</feature>
<feature type="region of interest" description="Disordered" evidence="12">
    <location>
        <begin position="473"/>
        <end position="496"/>
    </location>
</feature>
<dbReference type="InterPro" id="IPR040175">
    <property type="entry name" value="TET1/2/3"/>
</dbReference>
<feature type="region of interest" description="Disordered" evidence="12">
    <location>
        <begin position="84"/>
        <end position="203"/>
    </location>
</feature>
<feature type="region of interest" description="Disordered" evidence="12">
    <location>
        <begin position="1090"/>
        <end position="1113"/>
    </location>
</feature>
<feature type="compositionally biased region" description="Low complexity" evidence="12">
    <location>
        <begin position="1609"/>
        <end position="1620"/>
    </location>
</feature>
<feature type="compositionally biased region" description="Low complexity" evidence="12">
    <location>
        <begin position="750"/>
        <end position="765"/>
    </location>
</feature>
<feature type="region of interest" description="Disordered" evidence="12">
    <location>
        <begin position="974"/>
        <end position="1015"/>
    </location>
</feature>
<comment type="similarity">
    <text evidence="2 11">Belongs to the TET family.</text>
</comment>
<keyword evidence="6 11" id="KW-0223">Dioxygenase</keyword>
<feature type="compositionally biased region" description="Basic and acidic residues" evidence="12">
    <location>
        <begin position="1990"/>
        <end position="2000"/>
    </location>
</feature>
<evidence type="ECO:0000256" key="5">
    <source>
        <dbReference type="ARBA" id="ARBA00022833"/>
    </source>
</evidence>
<accession>A0ABN9Z804</accession>
<keyword evidence="15" id="KW-1185">Reference proteome</keyword>
<comment type="cofactor">
    <cofactor evidence="11">
        <name>Fe(2+)</name>
        <dbReference type="ChEBI" id="CHEBI:29033"/>
    </cofactor>
    <text evidence="11">Binds 1 Fe(2+) ion per subunit.</text>
</comment>
<feature type="compositionally biased region" description="Polar residues" evidence="12">
    <location>
        <begin position="719"/>
        <end position="749"/>
    </location>
</feature>
<feature type="compositionally biased region" description="Pro residues" evidence="12">
    <location>
        <begin position="416"/>
        <end position="434"/>
    </location>
</feature>
<dbReference type="Pfam" id="PF12851">
    <property type="entry name" value="Tet_JBP"/>
    <property type="match status" value="1"/>
</dbReference>
<evidence type="ECO:0000256" key="10">
    <source>
        <dbReference type="ARBA" id="ARBA00049431"/>
    </source>
</evidence>
<evidence type="ECO:0000256" key="3">
    <source>
        <dbReference type="ARBA" id="ARBA00022454"/>
    </source>
</evidence>
<feature type="region of interest" description="Disordered" evidence="12">
    <location>
        <begin position="1498"/>
        <end position="1620"/>
    </location>
</feature>
<proteinExistence type="inferred from homology"/>
<evidence type="ECO:0000256" key="7">
    <source>
        <dbReference type="ARBA" id="ARBA00023002"/>
    </source>
</evidence>
<dbReference type="InterPro" id="IPR024779">
    <property type="entry name" value="2OGFeDO_JBP1/TET_oxygenase_dom"/>
</dbReference>
<dbReference type="EMBL" id="OY882858">
    <property type="protein sequence ID" value="CAK6432925.1"/>
    <property type="molecule type" value="Genomic_DNA"/>
</dbReference>
<dbReference type="InterPro" id="IPR046942">
    <property type="entry name" value="TET_oxygenase"/>
</dbReference>
<evidence type="ECO:0000256" key="6">
    <source>
        <dbReference type="ARBA" id="ARBA00022964"/>
    </source>
</evidence>
<feature type="compositionally biased region" description="Low complexity" evidence="12">
    <location>
        <begin position="975"/>
        <end position="985"/>
    </location>
</feature>
<feature type="region of interest" description="Disordered" evidence="12">
    <location>
        <begin position="719"/>
        <end position="789"/>
    </location>
</feature>
<keyword evidence="4 11" id="KW-0479">Metal-binding</keyword>
<evidence type="ECO:0000313" key="15">
    <source>
        <dbReference type="Proteomes" id="UP001314169"/>
    </source>
</evidence>
<feature type="compositionally biased region" description="Basic and acidic residues" evidence="12">
    <location>
        <begin position="1961"/>
        <end position="1980"/>
    </location>
</feature>
<evidence type="ECO:0000256" key="11">
    <source>
        <dbReference type="RuleBase" id="RU367064"/>
    </source>
</evidence>
<comment type="catalytic activity">
    <reaction evidence="11">
        <text>a 5-methyl-2'-deoxycytidine in DNA + 2-oxoglutarate + O2 = a 5-hydroxymethyl-2'-deoxycytidine in DNA + succinate + CO2</text>
        <dbReference type="Rhea" id="RHEA:52636"/>
        <dbReference type="Rhea" id="RHEA-COMP:11370"/>
        <dbReference type="Rhea" id="RHEA-COMP:13315"/>
        <dbReference type="ChEBI" id="CHEBI:15379"/>
        <dbReference type="ChEBI" id="CHEBI:16526"/>
        <dbReference type="ChEBI" id="CHEBI:16810"/>
        <dbReference type="ChEBI" id="CHEBI:30031"/>
        <dbReference type="ChEBI" id="CHEBI:85454"/>
        <dbReference type="ChEBI" id="CHEBI:136731"/>
        <dbReference type="EC" id="1.14.11.80"/>
    </reaction>
</comment>
<protein>
    <recommendedName>
        <fullName evidence="11">Methylcytosine dioxygenase TET</fullName>
        <ecNumber evidence="11">1.14.11.80</ecNumber>
    </recommendedName>
</protein>
<comment type="catalytic activity">
    <reaction evidence="10 11">
        <text>a 5-hydroxymethyl-2'-deoxycytidine in DNA + 2-oxoglutarate + O2 = a 5-formyl-2'-deoxycytidine in DNA + succinate + CO2 + H2O</text>
        <dbReference type="Rhea" id="RHEA:53828"/>
        <dbReference type="Rhea" id="RHEA-COMP:13315"/>
        <dbReference type="Rhea" id="RHEA-COMP:13656"/>
        <dbReference type="ChEBI" id="CHEBI:15377"/>
        <dbReference type="ChEBI" id="CHEBI:15379"/>
        <dbReference type="ChEBI" id="CHEBI:16526"/>
        <dbReference type="ChEBI" id="CHEBI:16810"/>
        <dbReference type="ChEBI" id="CHEBI:30031"/>
        <dbReference type="ChEBI" id="CHEBI:136731"/>
        <dbReference type="ChEBI" id="CHEBI:137731"/>
        <dbReference type="EC" id="1.14.11.80"/>
    </reaction>
</comment>
<name>A0ABN9Z804_PIPNA</name>
<dbReference type="Proteomes" id="UP001314169">
    <property type="component" value="Chromosome 1"/>
</dbReference>
<feature type="region of interest" description="Disordered" evidence="12">
    <location>
        <begin position="57"/>
        <end position="76"/>
    </location>
</feature>
<comment type="cofactor">
    <cofactor evidence="11">
        <name>Zn(2+)</name>
        <dbReference type="ChEBI" id="CHEBI:29105"/>
    </cofactor>
    <text evidence="11">The zinc ions have a structural role.</text>
</comment>
<reference evidence="14" key="1">
    <citation type="submission" date="2023-12" db="EMBL/GenBank/DDBJ databases">
        <authorList>
            <person name="Brown T."/>
        </authorList>
    </citation>
    <scope>NUCLEOTIDE SEQUENCE</scope>
</reference>
<feature type="compositionally biased region" description="Basic and acidic residues" evidence="12">
    <location>
        <begin position="135"/>
        <end position="156"/>
    </location>
</feature>
<dbReference type="PANTHER" id="PTHR23358:SF3">
    <property type="entry name" value="METHYLCYTOSINE DIOXYGENASE TET2"/>
    <property type="match status" value="1"/>
</dbReference>
<sequence length="2043" mass="226441">MLLDEEEIHSEGSLVDGPEASLMEQDRTNHVEGNRLSPFLTPSPSPICQTEPLALKLQNGSPLPERPYPEVNGDTKWQSFKSHYGIPHMKGSQKSRVSPDFIQEGRGYSKCLQNGGIKRTVSEPSLSGLHQNKKLKQDQKANGEGEHFGESQERNQGKGSSQPNVSDVNDKRESVSSVAPEDAVKDITSFSTHNSSGPENAEPQILNEQEGKDANYHDKNLVLLLKNKSVLMPNGATVSASSMENTHGELLEKTLSQYYPDCVSIAVQNTSHIHAINSPATNELSCEITHPLHTSGQTNFPQTSNSELPPEPAAVMTEACDADNVSKPAAMLGTCSFPKPEQQKPVFEMCPSPAENGNIQGTTKLIAGEEFCSGSSSNLQAPGGSSERYFKQNETNGAYCKQTSVFSKDSFSATVTPPPSKLLLSPPLPLPEAPQLPSEGKSTLSDGVLEEHHHYPNQSNTALLREVKIEGELEAPSSQSPNPPTHVPSPSLTLPERLQNNCANENDVRTPGTMAVPLCPEEARQIPEQPKHNPPILGSSEVPQDHCQPLMGHTEQEVLKGQDMRQTLDHVLPTQPQLKPGWIELKAPQFHQAESHLNYKGPQRSVLQYQSNASNHMTSTPYTGNSNMPGGLPGQACTQKMMQPEQRPQRYQLEMNHGHSQGTVDQHLQFQKPSLQVHFSNTDPSPEAHMQSPCIPRFHFQQRPDSENTKLMPSPLKQHLNQQASETEPFSNSHLLPHTSHSQAAPTQTSQNSHLPQNQQQQQNSHTENKEQMPHPFSHPQGNSGQQREGPFFSQIKVEECFHGENQYSKSSEFQAHNAPMGLEHMQNMNSRNSPYGHILKSNASKVQMSCSNNIHPASKNTEQTLHPEHFSGNKTQTLHPMQYFPNNVNTKQDGLHRCFQEPGQKPQQASVLQGYKNKNQDLSGQQAAQLAQQRYLMHNQANAFAVPEPGGHVQTPPQKDIQKHAALRWHLLQKQEQQQSQQAQTESCHSQAHRPIKVEPGSKPHACMHPKPAQPENKMWKKITKQEIPPLSCDNVQQRSILETMEQHLKQFQVKSLFDHKALTLKSQKQVKVEMSGPVTVLSRHTTAAELESHPPGLEQQAAPSEKTPTKRTAGSVLNNFLESPSKLLDTPIKNLLDTPVKTQYDFPSCRCVEQIIEKDEGPFYTHLGAGPNVAAIREIMEERFGQKGKAIRIERVVYTGKEGKSSQGCPIAKWVVRRSSSEEKLLCLVRERAGHTCEAAVIVILILVWEGIPLSLADKLYSELTETLRKYGTLTNRRCALNEERTCACQGLDPDTCGASFSFGCSWSMYYNGCKFARSKIPRKFKLLGDDPKEEEKLESHLQNLSTLMAPTYKKLAPDAYNNQIEYEHRAPECRLGLKEGRPFSGVTACLDFCAHAHRDLHNMHNGSTLVCTLTREDNREIRGKPEDEQLHVLPLYKVSDVDEFGSAEAQEEKKRNGAIQVLSSFRRKVRMLAEPVKTCRQRKLEAKKAAAEKLFSLENSAHKNEKDKPAPSRIKQTEGAAQAKHLAGPVMQLSQQPQPPPQPQQPQKQPPQPQKQPPQPQPQPQPQPPQQPQQQPPHHPLTNNHHSETVNAYYPSGPTNLYMRRPNPVSPYSSSSHNSDIYGGGVNCVNSTASQTAGSYLSSSNLMGPYPGLLNQNSQYPSYQCNGNVSMDSCSSYLGSYSPQSQPMDLYRYPNQDPLSKLNLPPIHTLYQPRFGNSPSFTSKPLGYGNQNMQGDTFGGGGGGCAPRQPSARHVGTLPPYSTTHEMDGLFLGAAARLPPNLSSHPNVDYKHGEHPPPSHLLPAYGAAPGSMFTSSLHALHLQNKENDLLPHSAHGLPKMMLPVQVHPGLSHDRTPAAQQSLHRLQEEKPPPGAAEDNNDEVWSDSEQSFLDPDIGGVAVAPAHGSILIECAKRELHATTPLKNPNRNHPTRISLVFYQHKSMNEPKHGLALWEAKMAEKAREKEEESERHGPDHVPQKAHGKKGRREPAAEPHEPAAEPTYLRFIRSLAERTLSLTTDSTVTTSPYAFTRVTGPYNRYM</sequence>
<feature type="compositionally biased region" description="Basic and acidic residues" evidence="12">
    <location>
        <begin position="24"/>
        <end position="33"/>
    </location>
</feature>
<evidence type="ECO:0000256" key="1">
    <source>
        <dbReference type="ARBA" id="ARBA00004286"/>
    </source>
</evidence>
<feature type="compositionally biased region" description="Basic and acidic residues" evidence="12">
    <location>
        <begin position="1503"/>
        <end position="1513"/>
    </location>
</feature>
<evidence type="ECO:0000259" key="13">
    <source>
        <dbReference type="SMART" id="SM01333"/>
    </source>
</evidence>
<dbReference type="EC" id="1.14.11.80" evidence="11"/>
<evidence type="ECO:0000256" key="4">
    <source>
        <dbReference type="ARBA" id="ARBA00022723"/>
    </source>
</evidence>
<comment type="subcellular location">
    <subcellularLocation>
        <location evidence="1">Chromosome</location>
    </subcellularLocation>
</comment>
<evidence type="ECO:0000256" key="8">
    <source>
        <dbReference type="ARBA" id="ARBA00023004"/>
    </source>
</evidence>
<comment type="function">
    <text evidence="11">Dioxygenase that catalyzes the conversion of the modified genomic base 5-methylcytosine (5mC) into 5-hydroxymethylcytosine (5hmC) and plays a key role in epigenetic chromatin reprogramming during embryonic development.</text>
</comment>
<comment type="catalytic activity">
    <reaction evidence="9 11">
        <text>a 5-formyl-2'-deoxycytidine in DNA + 2-oxoglutarate + O2 = a 5-carboxyl-2'-deoxycytidine in DNA + succinate + CO2 + H(+)</text>
        <dbReference type="Rhea" id="RHEA:53832"/>
        <dbReference type="Rhea" id="RHEA-COMP:13656"/>
        <dbReference type="Rhea" id="RHEA-COMP:13657"/>
        <dbReference type="ChEBI" id="CHEBI:15378"/>
        <dbReference type="ChEBI" id="CHEBI:15379"/>
        <dbReference type="ChEBI" id="CHEBI:16526"/>
        <dbReference type="ChEBI" id="CHEBI:16810"/>
        <dbReference type="ChEBI" id="CHEBI:30031"/>
        <dbReference type="ChEBI" id="CHEBI:137731"/>
        <dbReference type="ChEBI" id="CHEBI:137732"/>
        <dbReference type="EC" id="1.14.11.80"/>
    </reaction>
</comment>
<feature type="region of interest" description="Disordered" evidence="12">
    <location>
        <begin position="1961"/>
        <end position="2003"/>
    </location>
</feature>
<keyword evidence="8 11" id="KW-0408">Iron</keyword>
<evidence type="ECO:0000256" key="12">
    <source>
        <dbReference type="SAM" id="MobiDB-lite"/>
    </source>
</evidence>